<dbReference type="InterPro" id="IPR038404">
    <property type="entry name" value="TRAP_DctP_sf"/>
</dbReference>
<sequence length="290" mass="32524">MVGERLSEKTDGEIEIDAFTDNELGGLNESMENVASGALDIYVNVYGLAAGFYPEAQIFDAPYMYDDDDPYEHMIEVTDPTQSESAEELIEAIAEETGLRSLGTFPQGTRRVSISGDAVYHPDDMEDILLRGVPVPIFEETVVGLGAQVTELDWGEVPQALSTGSVDGQENPYEIMVGAGIQEHTDYVLETNHMHPALAFWINDDLWQEFSDEQQDLFYEAIHEAQPEAVEQLETNIDESRDAFLDEGAEIITKDELEYDAFVSQTREHISNEFPDFVERIEEISGETYE</sequence>
<dbReference type="PANTHER" id="PTHR33376:SF5">
    <property type="entry name" value="EXTRACYTOPLASMIC SOLUTE RECEPTOR PROTEIN"/>
    <property type="match status" value="1"/>
</dbReference>
<evidence type="ECO:0000313" key="2">
    <source>
        <dbReference type="EMBL" id="UTF55765.1"/>
    </source>
</evidence>
<keyword evidence="2" id="KW-0614">Plasmid</keyword>
<proteinExistence type="predicted"/>
<dbReference type="NCBIfam" id="NF037995">
    <property type="entry name" value="TRAP_S1"/>
    <property type="match status" value="1"/>
</dbReference>
<accession>A0A9E7SWS6</accession>
<evidence type="ECO:0000313" key="3">
    <source>
        <dbReference type="Proteomes" id="UP001056855"/>
    </source>
</evidence>
<dbReference type="KEGG" id="sawl:NGM29_18925"/>
<dbReference type="CDD" id="cd13603">
    <property type="entry name" value="PBP2_TRAP_Siap_TeaA_like"/>
    <property type="match status" value="1"/>
</dbReference>
<dbReference type="Pfam" id="PF03480">
    <property type="entry name" value="DctP"/>
    <property type="match status" value="1"/>
</dbReference>
<dbReference type="InterPro" id="IPR018389">
    <property type="entry name" value="DctP_fam"/>
</dbReference>
<name>A0A9E7SWS6_9EURY</name>
<dbReference type="PANTHER" id="PTHR33376">
    <property type="match status" value="1"/>
</dbReference>
<keyword evidence="3" id="KW-1185">Reference proteome</keyword>
<keyword evidence="1" id="KW-0732">Signal</keyword>
<reference evidence="2" key="1">
    <citation type="submission" date="2022-06" db="EMBL/GenBank/DDBJ databases">
        <title>Diverse halophilic archaea isolated from saline environments.</title>
        <authorList>
            <person name="Cui H.-L."/>
        </authorList>
    </citation>
    <scope>NUCLEOTIDE SEQUENCE</scope>
    <source>
        <strain evidence="2">WLHS1</strain>
        <plasmid evidence="2">unnamed1</plasmid>
    </source>
</reference>
<dbReference type="Proteomes" id="UP001056855">
    <property type="component" value="Plasmid unnamed1"/>
</dbReference>
<gene>
    <name evidence="2" type="ORF">NGM29_18925</name>
</gene>
<dbReference type="EMBL" id="CP100356">
    <property type="protein sequence ID" value="UTF55765.1"/>
    <property type="molecule type" value="Genomic_DNA"/>
</dbReference>
<geneLocation type="plasmid" evidence="2 3">
    <name>unnamed1</name>
</geneLocation>
<organism evidence="2 3">
    <name type="scientific">Natronosalvus rutilus</name>
    <dbReference type="NCBI Taxonomy" id="2953753"/>
    <lineage>
        <taxon>Archaea</taxon>
        <taxon>Methanobacteriati</taxon>
        <taxon>Methanobacteriota</taxon>
        <taxon>Stenosarchaea group</taxon>
        <taxon>Halobacteria</taxon>
        <taxon>Halobacteriales</taxon>
        <taxon>Natrialbaceae</taxon>
        <taxon>Natronosalvus</taxon>
    </lineage>
</organism>
<dbReference type="AlphaFoldDB" id="A0A9E7SWS6"/>
<protein>
    <submittedName>
        <fullName evidence="2">TRAP transporter substrate-binding protein</fullName>
    </submittedName>
</protein>
<dbReference type="Gene3D" id="3.40.190.170">
    <property type="entry name" value="Bacterial extracellular solute-binding protein, family 7"/>
    <property type="match status" value="1"/>
</dbReference>
<dbReference type="GO" id="GO:0055085">
    <property type="term" value="P:transmembrane transport"/>
    <property type="evidence" value="ECO:0007669"/>
    <property type="project" value="InterPro"/>
</dbReference>
<evidence type="ECO:0000256" key="1">
    <source>
        <dbReference type="ARBA" id="ARBA00022729"/>
    </source>
</evidence>